<comment type="subcellular location">
    <subcellularLocation>
        <location evidence="1">Membrane</location>
        <topology evidence="1">Multi-pass membrane protein</topology>
    </subcellularLocation>
</comment>
<feature type="transmembrane region" description="Helical" evidence="6">
    <location>
        <begin position="234"/>
        <end position="252"/>
    </location>
</feature>
<keyword evidence="4 6" id="KW-1133">Transmembrane helix</keyword>
<dbReference type="GO" id="GO:0055085">
    <property type="term" value="P:transmembrane transport"/>
    <property type="evidence" value="ECO:0007669"/>
    <property type="project" value="TreeGrafter"/>
</dbReference>
<evidence type="ECO:0000256" key="4">
    <source>
        <dbReference type="ARBA" id="ARBA00022989"/>
    </source>
</evidence>
<dbReference type="EMBL" id="JABEPP010000002">
    <property type="protein sequence ID" value="NNM72518.1"/>
    <property type="molecule type" value="Genomic_DNA"/>
</dbReference>
<feature type="transmembrane region" description="Helical" evidence="6">
    <location>
        <begin position="18"/>
        <end position="37"/>
    </location>
</feature>
<evidence type="ECO:0000256" key="6">
    <source>
        <dbReference type="SAM" id="Phobius"/>
    </source>
</evidence>
<protein>
    <submittedName>
        <fullName evidence="7">AI-2E family transporter</fullName>
    </submittedName>
</protein>
<dbReference type="PANTHER" id="PTHR21716:SF62">
    <property type="entry name" value="TRANSPORT PROTEIN YDBI-RELATED"/>
    <property type="match status" value="1"/>
</dbReference>
<keyword evidence="3 6" id="KW-0812">Transmembrane</keyword>
<name>A0A849I565_9HYPH</name>
<accession>A0A849I565</accession>
<feature type="transmembrane region" description="Helical" evidence="6">
    <location>
        <begin position="259"/>
        <end position="283"/>
    </location>
</feature>
<dbReference type="InterPro" id="IPR002549">
    <property type="entry name" value="AI-2E-like"/>
</dbReference>
<evidence type="ECO:0000313" key="8">
    <source>
        <dbReference type="Proteomes" id="UP000564885"/>
    </source>
</evidence>
<dbReference type="PANTHER" id="PTHR21716">
    <property type="entry name" value="TRANSMEMBRANE PROTEIN"/>
    <property type="match status" value="1"/>
</dbReference>
<dbReference type="RefSeq" id="WP_171217981.1">
    <property type="nucleotide sequence ID" value="NZ_JABEPP010000002.1"/>
</dbReference>
<evidence type="ECO:0000256" key="1">
    <source>
        <dbReference type="ARBA" id="ARBA00004141"/>
    </source>
</evidence>
<gene>
    <name evidence="7" type="ORF">HJG44_08980</name>
</gene>
<reference evidence="7 8" key="1">
    <citation type="submission" date="2020-04" db="EMBL/GenBank/DDBJ databases">
        <title>Enterovirga sp. isolate from soil.</title>
        <authorList>
            <person name="Chea S."/>
            <person name="Kim D.-U."/>
        </authorList>
    </citation>
    <scope>NUCLEOTIDE SEQUENCE [LARGE SCALE GENOMIC DNA]</scope>
    <source>
        <strain evidence="7 8">DB1703</strain>
    </source>
</reference>
<evidence type="ECO:0000313" key="7">
    <source>
        <dbReference type="EMBL" id="NNM72518.1"/>
    </source>
</evidence>
<evidence type="ECO:0000256" key="5">
    <source>
        <dbReference type="ARBA" id="ARBA00023136"/>
    </source>
</evidence>
<dbReference type="Pfam" id="PF01594">
    <property type="entry name" value="AI-2E_transport"/>
    <property type="match status" value="1"/>
</dbReference>
<keyword evidence="8" id="KW-1185">Reference proteome</keyword>
<comment type="similarity">
    <text evidence="2">Belongs to the autoinducer-2 exporter (AI-2E) (TC 2.A.86) family.</text>
</comment>
<organism evidence="7 8">
    <name type="scientific">Enterovirga aerilata</name>
    <dbReference type="NCBI Taxonomy" id="2730920"/>
    <lineage>
        <taxon>Bacteria</taxon>
        <taxon>Pseudomonadati</taxon>
        <taxon>Pseudomonadota</taxon>
        <taxon>Alphaproteobacteria</taxon>
        <taxon>Hyphomicrobiales</taxon>
        <taxon>Methylobacteriaceae</taxon>
        <taxon>Enterovirga</taxon>
    </lineage>
</organism>
<comment type="caution">
    <text evidence="7">The sequence shown here is derived from an EMBL/GenBank/DDBJ whole genome shotgun (WGS) entry which is preliminary data.</text>
</comment>
<feature type="transmembrane region" description="Helical" evidence="6">
    <location>
        <begin position="43"/>
        <end position="62"/>
    </location>
</feature>
<feature type="transmembrane region" description="Helical" evidence="6">
    <location>
        <begin position="205"/>
        <end position="228"/>
    </location>
</feature>
<sequence>MAELPDPIPSQGGFRRHVAFAAFVVLGMAALFAAAWALRTLLLITFLAVLLAIVLRSLGDIVHRWTGMAPHWGVLLVAALLVLLAVGAAVLVAPTIADQARQLVQRLPAAAQALEQRIGQTPWLQSLWQQVSSGLSLPSPGDTVGQAGRIVGAISAALGYAGLALVGALFLALDPGLYRRGFVRLVPLRHRPFTERLLDELDRTILNWLGAQLILMLVIGVAVGVGLWAIGVPYALALGLFAGLVEFIPYLGPILSAGTAILVALGTDPTLVLWTIGLFIVVQQSENNILQPLIQKSQVEIPPVLLIVVLFGMGQLFGVPGVLVATPLLAVAIVVVRRVYVERILEGRTEGDAEPPRI</sequence>
<dbReference type="GO" id="GO:0016020">
    <property type="term" value="C:membrane"/>
    <property type="evidence" value="ECO:0007669"/>
    <property type="project" value="UniProtKB-SubCell"/>
</dbReference>
<feature type="transmembrane region" description="Helical" evidence="6">
    <location>
        <begin position="303"/>
        <end position="336"/>
    </location>
</feature>
<proteinExistence type="inferred from homology"/>
<dbReference type="AlphaFoldDB" id="A0A849I565"/>
<feature type="transmembrane region" description="Helical" evidence="6">
    <location>
        <begin position="150"/>
        <end position="173"/>
    </location>
</feature>
<evidence type="ECO:0000256" key="3">
    <source>
        <dbReference type="ARBA" id="ARBA00022692"/>
    </source>
</evidence>
<dbReference type="Proteomes" id="UP000564885">
    <property type="component" value="Unassembled WGS sequence"/>
</dbReference>
<feature type="transmembrane region" description="Helical" evidence="6">
    <location>
        <begin position="74"/>
        <end position="97"/>
    </location>
</feature>
<evidence type="ECO:0000256" key="2">
    <source>
        <dbReference type="ARBA" id="ARBA00009773"/>
    </source>
</evidence>
<keyword evidence="5 6" id="KW-0472">Membrane</keyword>